<feature type="region of interest" description="Disordered" evidence="1">
    <location>
        <begin position="1"/>
        <end position="55"/>
    </location>
</feature>
<gene>
    <name evidence="2 4" type="ORF">BDZ99DRAFT_76450</name>
</gene>
<dbReference type="RefSeq" id="XP_033574182.1">
    <property type="nucleotide sequence ID" value="XM_033728880.1"/>
</dbReference>
<dbReference type="AlphaFoldDB" id="A0A6A6YF64"/>
<feature type="compositionally biased region" description="Polar residues" evidence="1">
    <location>
        <begin position="28"/>
        <end position="38"/>
    </location>
</feature>
<reference evidence="2 4" key="1">
    <citation type="journal article" date="2020" name="Stud. Mycol.">
        <title>101 Dothideomycetes genomes: a test case for predicting lifestyles and emergence of pathogens.</title>
        <authorList>
            <person name="Haridas S."/>
            <person name="Albert R."/>
            <person name="Binder M."/>
            <person name="Bloem J."/>
            <person name="Labutti K."/>
            <person name="Salamov A."/>
            <person name="Andreopoulos B."/>
            <person name="Baker S."/>
            <person name="Barry K."/>
            <person name="Bills G."/>
            <person name="Bluhm B."/>
            <person name="Cannon C."/>
            <person name="Castanera R."/>
            <person name="Culley D."/>
            <person name="Daum C."/>
            <person name="Ezra D."/>
            <person name="Gonzalez J."/>
            <person name="Henrissat B."/>
            <person name="Kuo A."/>
            <person name="Liang C."/>
            <person name="Lipzen A."/>
            <person name="Lutzoni F."/>
            <person name="Magnuson J."/>
            <person name="Mondo S."/>
            <person name="Nolan M."/>
            <person name="Ohm R."/>
            <person name="Pangilinan J."/>
            <person name="Park H.-J."/>
            <person name="Ramirez L."/>
            <person name="Alfaro M."/>
            <person name="Sun H."/>
            <person name="Tritt A."/>
            <person name="Yoshinaga Y."/>
            <person name="Zwiers L.-H."/>
            <person name="Turgeon B."/>
            <person name="Goodwin S."/>
            <person name="Spatafora J."/>
            <person name="Crous P."/>
            <person name="Grigoriev I."/>
        </authorList>
    </citation>
    <scope>NUCLEOTIDE SEQUENCE</scope>
    <source>
        <strain evidence="2 4">CBS 304.34</strain>
    </source>
</reference>
<dbReference type="EMBL" id="MU003705">
    <property type="protein sequence ID" value="KAF2807218.1"/>
    <property type="molecule type" value="Genomic_DNA"/>
</dbReference>
<dbReference type="GeneID" id="54469773"/>
<evidence type="ECO:0000256" key="1">
    <source>
        <dbReference type="SAM" id="MobiDB-lite"/>
    </source>
</evidence>
<sequence length="130" mass="14813">METENITSASTFICSEAESTSTTEEKPSLSNKSSTEFSENARPAPTQPWKQWKSLVEKNNDGPWVGWQPEPDKGVQKPWLDWIRRLGDSWNTSIGYCNWLYWCGRRLSNGRSTELAMDTTFEVEPSSNTS</sequence>
<proteinExistence type="predicted"/>
<protein>
    <submittedName>
        <fullName evidence="2 4">Uncharacterized protein</fullName>
    </submittedName>
</protein>
<evidence type="ECO:0000313" key="2">
    <source>
        <dbReference type="EMBL" id="KAF2807218.1"/>
    </source>
</evidence>
<evidence type="ECO:0000313" key="3">
    <source>
        <dbReference type="Proteomes" id="UP000504636"/>
    </source>
</evidence>
<keyword evidence="3" id="KW-1185">Reference proteome</keyword>
<feature type="compositionally biased region" description="Polar residues" evidence="1">
    <location>
        <begin position="1"/>
        <end position="13"/>
    </location>
</feature>
<reference evidence="4" key="2">
    <citation type="submission" date="2020-04" db="EMBL/GenBank/DDBJ databases">
        <authorList>
            <consortium name="NCBI Genome Project"/>
        </authorList>
    </citation>
    <scope>NUCLEOTIDE SEQUENCE</scope>
    <source>
        <strain evidence="4">CBS 304.34</strain>
    </source>
</reference>
<name>A0A6A6YF64_9PEZI</name>
<evidence type="ECO:0000313" key="4">
    <source>
        <dbReference type="RefSeq" id="XP_033574182.1"/>
    </source>
</evidence>
<dbReference type="Proteomes" id="UP000504636">
    <property type="component" value="Unplaced"/>
</dbReference>
<organism evidence="2">
    <name type="scientific">Mytilinidion resinicola</name>
    <dbReference type="NCBI Taxonomy" id="574789"/>
    <lineage>
        <taxon>Eukaryota</taxon>
        <taxon>Fungi</taxon>
        <taxon>Dikarya</taxon>
        <taxon>Ascomycota</taxon>
        <taxon>Pezizomycotina</taxon>
        <taxon>Dothideomycetes</taxon>
        <taxon>Pleosporomycetidae</taxon>
        <taxon>Mytilinidiales</taxon>
        <taxon>Mytilinidiaceae</taxon>
        <taxon>Mytilinidion</taxon>
    </lineage>
</organism>
<reference evidence="4" key="3">
    <citation type="submission" date="2025-04" db="UniProtKB">
        <authorList>
            <consortium name="RefSeq"/>
        </authorList>
    </citation>
    <scope>IDENTIFICATION</scope>
    <source>
        <strain evidence="4">CBS 304.34</strain>
    </source>
</reference>
<accession>A0A6A6YF64</accession>